<evidence type="ECO:0000256" key="8">
    <source>
        <dbReference type="PIRSR" id="PIRSR628651-50"/>
    </source>
</evidence>
<dbReference type="Pfam" id="PF12998">
    <property type="entry name" value="ING"/>
    <property type="match status" value="2"/>
</dbReference>
<feature type="compositionally biased region" description="Pro residues" evidence="12">
    <location>
        <begin position="546"/>
        <end position="565"/>
    </location>
</feature>
<feature type="region of interest" description="Disordered" evidence="12">
    <location>
        <begin position="262"/>
        <end position="592"/>
    </location>
</feature>
<dbReference type="PROSITE" id="PS50016">
    <property type="entry name" value="ZF_PHD_2"/>
    <property type="match status" value="1"/>
</dbReference>
<dbReference type="InterPro" id="IPR001965">
    <property type="entry name" value="Znf_PHD"/>
</dbReference>
<feature type="binding site" evidence="9">
    <location>
        <position position="629"/>
    </location>
    <ligand>
        <name>Zn(2+)</name>
        <dbReference type="ChEBI" id="CHEBI:29105"/>
        <label>1</label>
    </ligand>
</feature>
<dbReference type="PANTHER" id="PTHR10333:SF42">
    <property type="entry name" value="INHIBITOR OF GROWTH PROTEIN 5"/>
    <property type="match status" value="1"/>
</dbReference>
<dbReference type="PROSITE" id="PS01359">
    <property type="entry name" value="ZF_PHD_1"/>
    <property type="match status" value="1"/>
</dbReference>
<evidence type="ECO:0000256" key="7">
    <source>
        <dbReference type="ARBA" id="ARBA00023242"/>
    </source>
</evidence>
<keyword evidence="5 9" id="KW-0862">Zinc</keyword>
<evidence type="ECO:0000256" key="9">
    <source>
        <dbReference type="PIRSR" id="PIRSR628651-51"/>
    </source>
</evidence>
<dbReference type="GO" id="GO:0033698">
    <property type="term" value="C:Rpd3L complex"/>
    <property type="evidence" value="ECO:0007669"/>
    <property type="project" value="TreeGrafter"/>
</dbReference>
<accession>A0A6A6W147</accession>
<evidence type="ECO:0000256" key="2">
    <source>
        <dbReference type="ARBA" id="ARBA00010210"/>
    </source>
</evidence>
<evidence type="ECO:0000256" key="11">
    <source>
        <dbReference type="RuleBase" id="RU361213"/>
    </source>
</evidence>
<dbReference type="EMBL" id="ML996579">
    <property type="protein sequence ID" value="KAF2754771.1"/>
    <property type="molecule type" value="Genomic_DNA"/>
</dbReference>
<sequence length="661" mass="71315">MAPPASSNRRTSTRQVRTSTTRPSNYYARPFGPRGSLGNADTPPANTAPGFCPAITHFTDSVAALPKELIKHFSMLKEVEAKSHEPEKHVQKIFEEIAHMPVPNRSQSYKTKPQSVDGNVPMSAAPSATGSMQQDMIAHHQQLQLELYPANFESLPPEEQAGLKRRQIFFQMRSLIGQMIPTLDEKIHVLSSANQTLSKGLVRMNSSYVHLGEEISDEARFGSTTHWAYIDKVEKTKAAATERTRRDVAATNVMAAAATAMQESEIASRSEARREAMLSKRARNHHVDSDFDDRPPPKKVNTGKARKPADENKVNGLGITSVAAPKKRKTEKAPAGGEVMQRSMSTAIKSTASAKTGGSPRETPAEGPKKRARAPPTSSAPVKKRAPGVAASPMQSPALTTFKDFGSERPQSTRGRRGSTPTSHASVVEQIRERRSPSIDSSRGKDSAGGRDLRKTITAALPKSEAAPSKKDETTPTMAVQKTPILPPSSPPADTSDSAPMARSRSTRNKEKSNGGSHASSESNAPSAGSKVSHKKRGSVVSATVPAPPATAAPPSPTKPPPPLLQPDEGSEPEDDAPHSSEPGDLSDDIDVDDEAGEERYCFCNGVSHGQMIGCDNDDCPRQWFHWECVGIKKAPPDKTKWYCDDCRKAMNKSRPGSSRA</sequence>
<feature type="region of interest" description="Disordered" evidence="12">
    <location>
        <begin position="1"/>
        <end position="44"/>
    </location>
</feature>
<feature type="compositionally biased region" description="Low complexity" evidence="12">
    <location>
        <begin position="1"/>
        <end position="24"/>
    </location>
</feature>
<dbReference type="CDD" id="cd15505">
    <property type="entry name" value="PHD_ING"/>
    <property type="match status" value="1"/>
</dbReference>
<protein>
    <recommendedName>
        <fullName evidence="11">Chromatin modification-related protein</fullName>
    </recommendedName>
</protein>
<dbReference type="InterPro" id="IPR019786">
    <property type="entry name" value="Zinc_finger_PHD-type_CS"/>
</dbReference>
<dbReference type="GO" id="GO:0008270">
    <property type="term" value="F:zinc ion binding"/>
    <property type="evidence" value="ECO:0007669"/>
    <property type="project" value="UniProtKB-KW"/>
</dbReference>
<dbReference type="SMART" id="SM01408">
    <property type="entry name" value="ING"/>
    <property type="match status" value="1"/>
</dbReference>
<feature type="domain" description="PHD-type" evidence="13">
    <location>
        <begin position="599"/>
        <end position="650"/>
    </location>
</feature>
<keyword evidence="4 10" id="KW-0863">Zinc-finger</keyword>
<dbReference type="InterPro" id="IPR028651">
    <property type="entry name" value="ING_fam"/>
</dbReference>
<feature type="binding site" evidence="9">
    <location>
        <position position="604"/>
    </location>
    <ligand>
        <name>Zn(2+)</name>
        <dbReference type="ChEBI" id="CHEBI:29105"/>
        <label>1</label>
    </ligand>
</feature>
<feature type="compositionally biased region" description="Basic and acidic residues" evidence="12">
    <location>
        <begin position="266"/>
        <end position="278"/>
    </location>
</feature>
<dbReference type="InterPro" id="IPR013083">
    <property type="entry name" value="Znf_RING/FYVE/PHD"/>
</dbReference>
<keyword evidence="15" id="KW-1185">Reference proteome</keyword>
<dbReference type="GO" id="GO:0006325">
    <property type="term" value="P:chromatin organization"/>
    <property type="evidence" value="ECO:0007669"/>
    <property type="project" value="UniProtKB-KW"/>
</dbReference>
<name>A0A6A6W147_9PEZI</name>
<feature type="compositionally biased region" description="Basic and acidic residues" evidence="12">
    <location>
        <begin position="430"/>
        <end position="455"/>
    </location>
</feature>
<feature type="compositionally biased region" description="Polar residues" evidence="12">
    <location>
        <begin position="342"/>
        <end position="356"/>
    </location>
</feature>
<feature type="compositionally biased region" description="Polar residues" evidence="12">
    <location>
        <begin position="409"/>
        <end position="425"/>
    </location>
</feature>
<evidence type="ECO:0000313" key="14">
    <source>
        <dbReference type="EMBL" id="KAF2754771.1"/>
    </source>
</evidence>
<evidence type="ECO:0000256" key="3">
    <source>
        <dbReference type="ARBA" id="ARBA00022723"/>
    </source>
</evidence>
<comment type="subunit">
    <text evidence="11">Component of an histone acetyltransferase complex. Interacts with H3K4me3 and to a lesser extent with H3K4me2.</text>
</comment>
<feature type="binding site" evidence="9">
    <location>
        <position position="615"/>
    </location>
    <ligand>
        <name>Zn(2+)</name>
        <dbReference type="ChEBI" id="CHEBI:29105"/>
        <label>2</label>
    </ligand>
</feature>
<feature type="binding site" evidence="9">
    <location>
        <position position="602"/>
    </location>
    <ligand>
        <name>Zn(2+)</name>
        <dbReference type="ChEBI" id="CHEBI:29105"/>
        <label>1</label>
    </ligand>
</feature>
<dbReference type="AlphaFoldDB" id="A0A6A6W147"/>
<dbReference type="InterPro" id="IPR011011">
    <property type="entry name" value="Znf_FYVE_PHD"/>
</dbReference>
<evidence type="ECO:0000256" key="12">
    <source>
        <dbReference type="SAM" id="MobiDB-lite"/>
    </source>
</evidence>
<dbReference type="InterPro" id="IPR019787">
    <property type="entry name" value="Znf_PHD-finger"/>
</dbReference>
<feature type="compositionally biased region" description="Basic and acidic residues" evidence="12">
    <location>
        <begin position="285"/>
        <end position="296"/>
    </location>
</feature>
<feature type="binding site" evidence="9">
    <location>
        <position position="620"/>
    </location>
    <ligand>
        <name>Zn(2+)</name>
        <dbReference type="ChEBI" id="CHEBI:29105"/>
        <label>2</label>
    </ligand>
</feature>
<evidence type="ECO:0000259" key="13">
    <source>
        <dbReference type="PROSITE" id="PS50016"/>
    </source>
</evidence>
<comment type="domain">
    <text evidence="11">The PHD-type zinc finger mediates the binding to H3K4me3.</text>
</comment>
<dbReference type="SMART" id="SM00249">
    <property type="entry name" value="PHD"/>
    <property type="match status" value="1"/>
</dbReference>
<keyword evidence="6 11" id="KW-0156">Chromatin regulator</keyword>
<dbReference type="PANTHER" id="PTHR10333">
    <property type="entry name" value="INHIBITOR OF GROWTH PROTEIN"/>
    <property type="match status" value="1"/>
</dbReference>
<dbReference type="SUPFAM" id="SSF57903">
    <property type="entry name" value="FYVE/PHD zinc finger"/>
    <property type="match status" value="1"/>
</dbReference>
<feature type="site" description="Histone H3K4me3 binding" evidence="8">
    <location>
        <position position="616"/>
    </location>
</feature>
<comment type="subcellular location">
    <subcellularLocation>
        <location evidence="1 11">Nucleus</location>
    </subcellularLocation>
</comment>
<feature type="binding site" evidence="9">
    <location>
        <position position="644"/>
    </location>
    <ligand>
        <name>Zn(2+)</name>
        <dbReference type="ChEBI" id="CHEBI:29105"/>
        <label>2</label>
    </ligand>
</feature>
<comment type="function">
    <text evidence="11">Component of an histone acetyltransferase complex.</text>
</comment>
<feature type="site" description="Histone H3K4me3 binding" evidence="8">
    <location>
        <position position="601"/>
    </location>
</feature>
<organism evidence="14 15">
    <name type="scientific">Pseudovirgaria hyperparasitica</name>
    <dbReference type="NCBI Taxonomy" id="470096"/>
    <lineage>
        <taxon>Eukaryota</taxon>
        <taxon>Fungi</taxon>
        <taxon>Dikarya</taxon>
        <taxon>Ascomycota</taxon>
        <taxon>Pezizomycotina</taxon>
        <taxon>Dothideomycetes</taxon>
        <taxon>Dothideomycetes incertae sedis</taxon>
        <taxon>Acrospermales</taxon>
        <taxon>Acrospermaceae</taxon>
        <taxon>Pseudovirgaria</taxon>
    </lineage>
</organism>
<evidence type="ECO:0000256" key="1">
    <source>
        <dbReference type="ARBA" id="ARBA00004123"/>
    </source>
</evidence>
<reference evidence="14" key="1">
    <citation type="journal article" date="2020" name="Stud. Mycol.">
        <title>101 Dothideomycetes genomes: a test case for predicting lifestyles and emergence of pathogens.</title>
        <authorList>
            <person name="Haridas S."/>
            <person name="Albert R."/>
            <person name="Binder M."/>
            <person name="Bloem J."/>
            <person name="Labutti K."/>
            <person name="Salamov A."/>
            <person name="Andreopoulos B."/>
            <person name="Baker S."/>
            <person name="Barry K."/>
            <person name="Bills G."/>
            <person name="Bluhm B."/>
            <person name="Cannon C."/>
            <person name="Castanera R."/>
            <person name="Culley D."/>
            <person name="Daum C."/>
            <person name="Ezra D."/>
            <person name="Gonzalez J."/>
            <person name="Henrissat B."/>
            <person name="Kuo A."/>
            <person name="Liang C."/>
            <person name="Lipzen A."/>
            <person name="Lutzoni F."/>
            <person name="Magnuson J."/>
            <person name="Mondo S."/>
            <person name="Nolan M."/>
            <person name="Ohm R."/>
            <person name="Pangilinan J."/>
            <person name="Park H.-J."/>
            <person name="Ramirez L."/>
            <person name="Alfaro M."/>
            <person name="Sun H."/>
            <person name="Tritt A."/>
            <person name="Yoshinaga Y."/>
            <person name="Zwiers L.-H."/>
            <person name="Turgeon B."/>
            <person name="Goodwin S."/>
            <person name="Spatafora J."/>
            <person name="Crous P."/>
            <person name="Grigoriev I."/>
        </authorList>
    </citation>
    <scope>NUCLEOTIDE SEQUENCE</scope>
    <source>
        <strain evidence="14">CBS 121739</strain>
    </source>
</reference>
<gene>
    <name evidence="14" type="ORF">EJ05DRAFT_132701</name>
</gene>
<evidence type="ECO:0000313" key="15">
    <source>
        <dbReference type="Proteomes" id="UP000799437"/>
    </source>
</evidence>
<feature type="binding site" evidence="9">
    <location>
        <position position="647"/>
    </location>
    <ligand>
        <name>Zn(2+)</name>
        <dbReference type="ChEBI" id="CHEBI:29105"/>
        <label>2</label>
    </ligand>
</feature>
<evidence type="ECO:0000256" key="6">
    <source>
        <dbReference type="ARBA" id="ARBA00022853"/>
    </source>
</evidence>
<feature type="site" description="Histone H3K4me3 binding" evidence="8">
    <location>
        <position position="612"/>
    </location>
</feature>
<proteinExistence type="inferred from homology"/>
<dbReference type="GeneID" id="54480219"/>
<keyword evidence="7 11" id="KW-0539">Nucleus</keyword>
<dbReference type="GO" id="GO:0070210">
    <property type="term" value="C:Rpd3L-Expanded complex"/>
    <property type="evidence" value="ECO:0007669"/>
    <property type="project" value="TreeGrafter"/>
</dbReference>
<comment type="similarity">
    <text evidence="2 11">Belongs to the ING family.</text>
</comment>
<keyword evidence="3 9" id="KW-0479">Metal-binding</keyword>
<evidence type="ECO:0000256" key="4">
    <source>
        <dbReference type="ARBA" id="ARBA00022771"/>
    </source>
</evidence>
<feature type="site" description="Histone H3K4me3 binding" evidence="8">
    <location>
        <position position="624"/>
    </location>
</feature>
<evidence type="ECO:0000256" key="10">
    <source>
        <dbReference type="PROSITE-ProRule" id="PRU00146"/>
    </source>
</evidence>
<dbReference type="GO" id="GO:0006355">
    <property type="term" value="P:regulation of DNA-templated transcription"/>
    <property type="evidence" value="ECO:0007669"/>
    <property type="project" value="TreeGrafter"/>
</dbReference>
<dbReference type="InterPro" id="IPR024610">
    <property type="entry name" value="ING_N_histone-binding"/>
</dbReference>
<dbReference type="OrthoDB" id="5411773at2759"/>
<evidence type="ECO:0000256" key="5">
    <source>
        <dbReference type="ARBA" id="ARBA00022833"/>
    </source>
</evidence>
<feature type="binding site" evidence="9">
    <location>
        <position position="626"/>
    </location>
    <ligand>
        <name>Zn(2+)</name>
        <dbReference type="ChEBI" id="CHEBI:29105"/>
        <label>1</label>
    </ligand>
</feature>
<dbReference type="Proteomes" id="UP000799437">
    <property type="component" value="Unassembled WGS sequence"/>
</dbReference>
<feature type="compositionally biased region" description="Polar residues" evidence="12">
    <location>
        <begin position="514"/>
        <end position="527"/>
    </location>
</feature>
<dbReference type="RefSeq" id="XP_033597222.1">
    <property type="nucleotide sequence ID" value="XM_033739165.1"/>
</dbReference>
<dbReference type="Gene3D" id="3.30.40.10">
    <property type="entry name" value="Zinc/RING finger domain, C3HC4 (zinc finger)"/>
    <property type="match status" value="1"/>
</dbReference>